<evidence type="ECO:0000313" key="3">
    <source>
        <dbReference type="Proteomes" id="UP000299102"/>
    </source>
</evidence>
<dbReference type="EMBL" id="BGZK01001469">
    <property type="protein sequence ID" value="GBP80593.1"/>
    <property type="molecule type" value="Genomic_DNA"/>
</dbReference>
<dbReference type="AlphaFoldDB" id="A0A4C1Z083"/>
<protein>
    <submittedName>
        <fullName evidence="2">Uncharacterized protein</fullName>
    </submittedName>
</protein>
<comment type="caution">
    <text evidence="2">The sequence shown here is derived from an EMBL/GenBank/DDBJ whole genome shotgun (WGS) entry which is preliminary data.</text>
</comment>
<organism evidence="2 3">
    <name type="scientific">Eumeta variegata</name>
    <name type="common">Bagworm moth</name>
    <name type="synonym">Eumeta japonica</name>
    <dbReference type="NCBI Taxonomy" id="151549"/>
    <lineage>
        <taxon>Eukaryota</taxon>
        <taxon>Metazoa</taxon>
        <taxon>Ecdysozoa</taxon>
        <taxon>Arthropoda</taxon>
        <taxon>Hexapoda</taxon>
        <taxon>Insecta</taxon>
        <taxon>Pterygota</taxon>
        <taxon>Neoptera</taxon>
        <taxon>Endopterygota</taxon>
        <taxon>Lepidoptera</taxon>
        <taxon>Glossata</taxon>
        <taxon>Ditrysia</taxon>
        <taxon>Tineoidea</taxon>
        <taxon>Psychidae</taxon>
        <taxon>Oiketicinae</taxon>
        <taxon>Eumeta</taxon>
    </lineage>
</organism>
<gene>
    <name evidence="2" type="ORF">EVAR_66144_1</name>
</gene>
<evidence type="ECO:0000256" key="1">
    <source>
        <dbReference type="SAM" id="MobiDB-lite"/>
    </source>
</evidence>
<name>A0A4C1Z083_EUMVA</name>
<sequence>MIDKNTPVIVASPYNSCCPCSAASGFFSTRRHRSIVTFHYINPYFNISRCVADGYRVLSCCGGLILAVWLSTFRCAKRRSDTNRDAGVAASSDFHDVLSWAIRNLKVARDPDQVVIYPVEVHLTTRSSIRDRHPRNSLLKRPSYGSSDESGAVNRICHQFGDKVRDQFLNLLSETWTELLELNIHHSTRPRLGFKSDGPPRTPFGGGQIPSAIEIRGLEPTINPTSGSINEQKRARANCVKKAHHLAERRAPAHE</sequence>
<keyword evidence="3" id="KW-1185">Reference proteome</keyword>
<accession>A0A4C1Z083</accession>
<reference evidence="2 3" key="1">
    <citation type="journal article" date="2019" name="Commun. Biol.">
        <title>The bagworm genome reveals a unique fibroin gene that provides high tensile strength.</title>
        <authorList>
            <person name="Kono N."/>
            <person name="Nakamura H."/>
            <person name="Ohtoshi R."/>
            <person name="Tomita M."/>
            <person name="Numata K."/>
            <person name="Arakawa K."/>
        </authorList>
    </citation>
    <scope>NUCLEOTIDE SEQUENCE [LARGE SCALE GENOMIC DNA]</scope>
</reference>
<evidence type="ECO:0000313" key="2">
    <source>
        <dbReference type="EMBL" id="GBP80593.1"/>
    </source>
</evidence>
<proteinExistence type="predicted"/>
<dbReference type="Proteomes" id="UP000299102">
    <property type="component" value="Unassembled WGS sequence"/>
</dbReference>
<feature type="region of interest" description="Disordered" evidence="1">
    <location>
        <begin position="189"/>
        <end position="208"/>
    </location>
</feature>